<dbReference type="AlphaFoldDB" id="A0A9D4AHF8"/>
<keyword evidence="1" id="KW-0175">Coiled coil</keyword>
<feature type="coiled-coil region" evidence="1">
    <location>
        <begin position="12"/>
        <end position="46"/>
    </location>
</feature>
<gene>
    <name evidence="2" type="ORF">J1N35_004199</name>
</gene>
<organism evidence="2 3">
    <name type="scientific">Gossypium stocksii</name>
    <dbReference type="NCBI Taxonomy" id="47602"/>
    <lineage>
        <taxon>Eukaryota</taxon>
        <taxon>Viridiplantae</taxon>
        <taxon>Streptophyta</taxon>
        <taxon>Embryophyta</taxon>
        <taxon>Tracheophyta</taxon>
        <taxon>Spermatophyta</taxon>
        <taxon>Magnoliopsida</taxon>
        <taxon>eudicotyledons</taxon>
        <taxon>Gunneridae</taxon>
        <taxon>Pentapetalae</taxon>
        <taxon>rosids</taxon>
        <taxon>malvids</taxon>
        <taxon>Malvales</taxon>
        <taxon>Malvaceae</taxon>
        <taxon>Malvoideae</taxon>
        <taxon>Gossypium</taxon>
    </lineage>
</organism>
<name>A0A9D4AHF8_9ROSI</name>
<keyword evidence="3" id="KW-1185">Reference proteome</keyword>
<reference evidence="2 3" key="1">
    <citation type="journal article" date="2021" name="Plant Biotechnol. J.">
        <title>Multi-omics assisted identification of the key and species-specific regulatory components of drought-tolerant mechanisms in Gossypium stocksii.</title>
        <authorList>
            <person name="Yu D."/>
            <person name="Ke L."/>
            <person name="Zhang D."/>
            <person name="Wu Y."/>
            <person name="Sun Y."/>
            <person name="Mei J."/>
            <person name="Sun J."/>
            <person name="Sun Y."/>
        </authorList>
    </citation>
    <scope>NUCLEOTIDE SEQUENCE [LARGE SCALE GENOMIC DNA]</scope>
    <source>
        <strain evidence="3">cv. E1</strain>
        <tissue evidence="2">Leaf</tissue>
    </source>
</reference>
<comment type="caution">
    <text evidence="2">The sequence shown here is derived from an EMBL/GenBank/DDBJ whole genome shotgun (WGS) entry which is preliminary data.</text>
</comment>
<proteinExistence type="predicted"/>
<accession>A0A9D4AHF8</accession>
<evidence type="ECO:0000256" key="1">
    <source>
        <dbReference type="SAM" id="Coils"/>
    </source>
</evidence>
<sequence>MIRNLEIVCKVNDSLREDVGALKRQKRKLEKVIKEKDNDLETIKKKLVDSKVVLKKFGSQSEKLDEILASRRFEPRHRGFGYINKA</sequence>
<evidence type="ECO:0000313" key="2">
    <source>
        <dbReference type="EMBL" id="KAH1121039.1"/>
    </source>
</evidence>
<protein>
    <submittedName>
        <fullName evidence="2">Uncharacterized protein</fullName>
    </submittedName>
</protein>
<evidence type="ECO:0000313" key="3">
    <source>
        <dbReference type="Proteomes" id="UP000828251"/>
    </source>
</evidence>
<dbReference type="EMBL" id="JAIQCV010000002">
    <property type="protein sequence ID" value="KAH1121039.1"/>
    <property type="molecule type" value="Genomic_DNA"/>
</dbReference>
<dbReference type="Proteomes" id="UP000828251">
    <property type="component" value="Unassembled WGS sequence"/>
</dbReference>